<dbReference type="RefSeq" id="WP_005973611.1">
    <property type="nucleotide sequence ID" value="NZ_GG665897.1"/>
</dbReference>
<evidence type="ECO:0000256" key="2">
    <source>
        <dbReference type="ARBA" id="ARBA00011006"/>
    </source>
</evidence>
<evidence type="ECO:0000256" key="1">
    <source>
        <dbReference type="ARBA" id="ARBA00004651"/>
    </source>
</evidence>
<dbReference type="EMBL" id="ACJY01000086">
    <property type="protein sequence ID" value="EFE86389.1"/>
    <property type="molecule type" value="Genomic_DNA"/>
</dbReference>
<name>D4CVX5_9FUSO</name>
<protein>
    <submittedName>
        <fullName evidence="8">Transglycosylase associated protein</fullName>
    </submittedName>
</protein>
<dbReference type="Pfam" id="PF04226">
    <property type="entry name" value="Transgly_assoc"/>
    <property type="match status" value="1"/>
</dbReference>
<proteinExistence type="inferred from homology"/>
<dbReference type="HOGENOM" id="CLU_160040_0_0_0"/>
<accession>D4CVX5</accession>
<evidence type="ECO:0000313" key="9">
    <source>
        <dbReference type="Proteomes" id="UP000003748"/>
    </source>
</evidence>
<organism evidence="8 9">
    <name type="scientific">Fusobacterium periodonticum ATCC 33693</name>
    <dbReference type="NCBI Taxonomy" id="546275"/>
    <lineage>
        <taxon>Bacteria</taxon>
        <taxon>Fusobacteriati</taxon>
        <taxon>Fusobacteriota</taxon>
        <taxon>Fusobacteriia</taxon>
        <taxon>Fusobacteriales</taxon>
        <taxon>Fusobacteriaceae</taxon>
        <taxon>Fusobacterium</taxon>
    </lineage>
</organism>
<comment type="subcellular location">
    <subcellularLocation>
        <location evidence="1">Cell membrane</location>
        <topology evidence="1">Multi-pass membrane protein</topology>
    </subcellularLocation>
</comment>
<evidence type="ECO:0000256" key="4">
    <source>
        <dbReference type="ARBA" id="ARBA00022692"/>
    </source>
</evidence>
<dbReference type="eggNOG" id="COG2261">
    <property type="taxonomic scope" value="Bacteria"/>
</dbReference>
<evidence type="ECO:0000256" key="5">
    <source>
        <dbReference type="ARBA" id="ARBA00022989"/>
    </source>
</evidence>
<dbReference type="InterPro" id="IPR007341">
    <property type="entry name" value="Transgly_assoc"/>
</dbReference>
<keyword evidence="6 7" id="KW-0472">Membrane</keyword>
<dbReference type="Proteomes" id="UP000003748">
    <property type="component" value="Unassembled WGS sequence"/>
</dbReference>
<dbReference type="PANTHER" id="PTHR33884">
    <property type="entry name" value="UPF0410 PROTEIN YMGE"/>
    <property type="match status" value="1"/>
</dbReference>
<dbReference type="GO" id="GO:0005886">
    <property type="term" value="C:plasma membrane"/>
    <property type="evidence" value="ECO:0007669"/>
    <property type="project" value="UniProtKB-SubCell"/>
</dbReference>
<keyword evidence="4 7" id="KW-0812">Transmembrane</keyword>
<gene>
    <name evidence="8" type="ORF">FUSPEROL_01583</name>
</gene>
<dbReference type="AlphaFoldDB" id="D4CVX5"/>
<feature type="transmembrane region" description="Helical" evidence="7">
    <location>
        <begin position="57"/>
        <end position="76"/>
    </location>
</feature>
<dbReference type="OrthoDB" id="964123at2"/>
<feature type="transmembrane region" description="Helical" evidence="7">
    <location>
        <begin position="32"/>
        <end position="50"/>
    </location>
</feature>
<evidence type="ECO:0000256" key="7">
    <source>
        <dbReference type="SAM" id="Phobius"/>
    </source>
</evidence>
<comment type="similarity">
    <text evidence="2">Belongs to the UPF0410 family.</text>
</comment>
<dbReference type="GeneID" id="78419801"/>
<evidence type="ECO:0000256" key="6">
    <source>
        <dbReference type="ARBA" id="ARBA00023136"/>
    </source>
</evidence>
<keyword evidence="3" id="KW-1003">Cell membrane</keyword>
<sequence>MGVIAWLVLGALSGWLANKLMKNSSTGLIDNIITGIIGSFIGGFVFNFFGAKTITGFNLHSIFVSVVGACILLWIISELLTTNTLRVLESRAS</sequence>
<evidence type="ECO:0000313" key="8">
    <source>
        <dbReference type="EMBL" id="EFE86389.1"/>
    </source>
</evidence>
<keyword evidence="5 7" id="KW-1133">Transmembrane helix</keyword>
<comment type="caution">
    <text evidence="8">The sequence shown here is derived from an EMBL/GenBank/DDBJ whole genome shotgun (WGS) entry which is preliminary data.</text>
</comment>
<evidence type="ECO:0000256" key="3">
    <source>
        <dbReference type="ARBA" id="ARBA00022475"/>
    </source>
</evidence>
<reference evidence="8 9" key="1">
    <citation type="submission" date="2010-02" db="EMBL/GenBank/DDBJ databases">
        <authorList>
            <person name="Weinstock G."/>
            <person name="Sodergren E."/>
            <person name="Clifton S."/>
            <person name="Fulton L."/>
            <person name="Fulton B."/>
            <person name="Courtney L."/>
            <person name="Fronick C."/>
            <person name="Harrison M."/>
            <person name="Strong C."/>
            <person name="Farmer C."/>
            <person name="Delahaunty K."/>
            <person name="Markovic C."/>
            <person name="Hall O."/>
            <person name="Minx P."/>
            <person name="Tomlinson C."/>
            <person name="Mitreva M."/>
            <person name="Nelson J."/>
            <person name="Hou S."/>
            <person name="Wollam A."/>
            <person name="Pepin K.H."/>
            <person name="Johnson M."/>
            <person name="Bhonagiri V."/>
            <person name="Zhang X."/>
            <person name="Suruliraj S."/>
            <person name="Warren W."/>
            <person name="Chinwalla A."/>
            <person name="Mardis E.R."/>
            <person name="Wilson R.K."/>
        </authorList>
    </citation>
    <scope>NUCLEOTIDE SEQUENCE [LARGE SCALE GENOMIC DNA]</scope>
    <source>
        <strain evidence="8 9">ATCC 33693</strain>
    </source>
</reference>
<dbReference type="PANTHER" id="PTHR33884:SF3">
    <property type="entry name" value="UPF0410 PROTEIN YMGE"/>
    <property type="match status" value="1"/>
</dbReference>